<feature type="transmembrane region" description="Helical" evidence="1">
    <location>
        <begin position="30"/>
        <end position="53"/>
    </location>
</feature>
<evidence type="ECO:0000313" key="4">
    <source>
        <dbReference type="Proteomes" id="UP000249254"/>
    </source>
</evidence>
<dbReference type="OrthoDB" id="9783707at2"/>
<accession>A0A328AEW2</accession>
<feature type="transmembrane region" description="Helical" evidence="1">
    <location>
        <begin position="235"/>
        <end position="252"/>
    </location>
</feature>
<dbReference type="Gene3D" id="1.10.3730.20">
    <property type="match status" value="2"/>
</dbReference>
<feature type="transmembrane region" description="Helical" evidence="1">
    <location>
        <begin position="139"/>
        <end position="158"/>
    </location>
</feature>
<organism evidence="3 4">
    <name type="scientific">Phenylobacterium soli</name>
    <dbReference type="NCBI Taxonomy" id="2170551"/>
    <lineage>
        <taxon>Bacteria</taxon>
        <taxon>Pseudomonadati</taxon>
        <taxon>Pseudomonadota</taxon>
        <taxon>Alphaproteobacteria</taxon>
        <taxon>Caulobacterales</taxon>
        <taxon>Caulobacteraceae</taxon>
        <taxon>Phenylobacterium</taxon>
    </lineage>
</organism>
<feature type="transmembrane region" description="Helical" evidence="1">
    <location>
        <begin position="6"/>
        <end position="23"/>
    </location>
</feature>
<reference evidence="4" key="1">
    <citation type="submission" date="2018-05" db="EMBL/GenBank/DDBJ databases">
        <authorList>
            <person name="Li X."/>
        </authorList>
    </citation>
    <scope>NUCLEOTIDE SEQUENCE [LARGE SCALE GENOMIC DNA]</scope>
    <source>
        <strain evidence="4">LX32</strain>
    </source>
</reference>
<sequence length="277" mass="28205">MPPLVIGLVLASAVLHASWNAMLRSTPDRLWSMAVMCAFCAVFALPVGLAFGLPAGPSWPFLLSSASLQIGYALVLVRSYRTGQLAHVYPIARGSAPLLVTLGAAVVAGEHLAPLSLLGVLLVSTGIVAIAFGHGRPDLGSTLAALATGAFIAAYMVVDGLGVRRSGNAIGYAAWQAVVEGAPMPIVYTLIRRAPPAIRLDRGLATAAGGALVSVTAYGVVIWAMSLGPMGKVSALRETSILFAAVIGVAVLKERVTARRLAGAAMIAGGAIALGFG</sequence>
<proteinExistence type="predicted"/>
<gene>
    <name evidence="3" type="ORF">DJ017_00915</name>
</gene>
<dbReference type="RefSeq" id="WP_111526942.1">
    <property type="nucleotide sequence ID" value="NZ_JBHRSG010000001.1"/>
</dbReference>
<feature type="transmembrane region" description="Helical" evidence="1">
    <location>
        <begin position="59"/>
        <end position="77"/>
    </location>
</feature>
<feature type="transmembrane region" description="Helical" evidence="1">
    <location>
        <begin position="89"/>
        <end position="109"/>
    </location>
</feature>
<evidence type="ECO:0000313" key="3">
    <source>
        <dbReference type="EMBL" id="RAK53189.1"/>
    </source>
</evidence>
<dbReference type="Proteomes" id="UP000249254">
    <property type="component" value="Unassembled WGS sequence"/>
</dbReference>
<feature type="transmembrane region" description="Helical" evidence="1">
    <location>
        <begin position="203"/>
        <end position="223"/>
    </location>
</feature>
<dbReference type="EMBL" id="QFYQ01000001">
    <property type="protein sequence ID" value="RAK53189.1"/>
    <property type="molecule type" value="Genomic_DNA"/>
</dbReference>
<keyword evidence="4" id="KW-1185">Reference proteome</keyword>
<feature type="transmembrane region" description="Helical" evidence="1">
    <location>
        <begin position="115"/>
        <end position="132"/>
    </location>
</feature>
<keyword evidence="1" id="KW-0812">Transmembrane</keyword>
<evidence type="ECO:0000259" key="2">
    <source>
        <dbReference type="Pfam" id="PF00892"/>
    </source>
</evidence>
<comment type="caution">
    <text evidence="3">The sequence shown here is derived from an EMBL/GenBank/DDBJ whole genome shotgun (WGS) entry which is preliminary data.</text>
</comment>
<feature type="domain" description="EamA" evidence="2">
    <location>
        <begin position="143"/>
        <end position="274"/>
    </location>
</feature>
<dbReference type="Pfam" id="PF00892">
    <property type="entry name" value="EamA"/>
    <property type="match status" value="1"/>
</dbReference>
<protein>
    <submittedName>
        <fullName evidence="3">EamA family transporter</fullName>
    </submittedName>
</protein>
<dbReference type="GO" id="GO:0016020">
    <property type="term" value="C:membrane"/>
    <property type="evidence" value="ECO:0007669"/>
    <property type="project" value="InterPro"/>
</dbReference>
<keyword evidence="1" id="KW-1133">Transmembrane helix</keyword>
<name>A0A328AEW2_9CAUL</name>
<dbReference type="SUPFAM" id="SSF103481">
    <property type="entry name" value="Multidrug resistance efflux transporter EmrE"/>
    <property type="match status" value="2"/>
</dbReference>
<feature type="transmembrane region" description="Helical" evidence="1">
    <location>
        <begin position="170"/>
        <end position="191"/>
    </location>
</feature>
<dbReference type="InterPro" id="IPR037185">
    <property type="entry name" value="EmrE-like"/>
</dbReference>
<dbReference type="InterPro" id="IPR000620">
    <property type="entry name" value="EamA_dom"/>
</dbReference>
<dbReference type="AlphaFoldDB" id="A0A328AEW2"/>
<evidence type="ECO:0000256" key="1">
    <source>
        <dbReference type="SAM" id="Phobius"/>
    </source>
</evidence>
<keyword evidence="1" id="KW-0472">Membrane</keyword>